<comment type="pathway">
    <text evidence="1">Secondary metabolite biosynthesis; hopanoid biosynthesis.</text>
</comment>
<comment type="similarity">
    <text evidence="2">Belongs to the terpene cyclase/mutase family.</text>
</comment>
<dbReference type="Gene3D" id="1.50.10.20">
    <property type="match status" value="2"/>
</dbReference>
<evidence type="ECO:0000313" key="6">
    <source>
        <dbReference type="EMBL" id="PZR07745.1"/>
    </source>
</evidence>
<dbReference type="GO" id="GO:0016104">
    <property type="term" value="P:triterpenoid biosynthetic process"/>
    <property type="evidence" value="ECO:0007669"/>
    <property type="project" value="InterPro"/>
</dbReference>
<proteinExistence type="inferred from homology"/>
<dbReference type="UniPathway" id="UPA00337"/>
<dbReference type="NCBIfam" id="TIGR01787">
    <property type="entry name" value="squalene_cyclas"/>
    <property type="match status" value="1"/>
</dbReference>
<dbReference type="InterPro" id="IPR008930">
    <property type="entry name" value="Terpenoid_cyclase/PrenylTrfase"/>
</dbReference>
<dbReference type="SUPFAM" id="SSF48239">
    <property type="entry name" value="Terpenoid cyclases/Protein prenyltransferases"/>
    <property type="match status" value="2"/>
</dbReference>
<organism evidence="6 7">
    <name type="scientific">Archangium gephyra</name>
    <dbReference type="NCBI Taxonomy" id="48"/>
    <lineage>
        <taxon>Bacteria</taxon>
        <taxon>Pseudomonadati</taxon>
        <taxon>Myxococcota</taxon>
        <taxon>Myxococcia</taxon>
        <taxon>Myxococcales</taxon>
        <taxon>Cystobacterineae</taxon>
        <taxon>Archangiaceae</taxon>
        <taxon>Archangium</taxon>
    </lineage>
</organism>
<dbReference type="InterPro" id="IPR032696">
    <property type="entry name" value="SQ_cyclase_C"/>
</dbReference>
<evidence type="ECO:0000313" key="7">
    <source>
        <dbReference type="Proteomes" id="UP000249061"/>
    </source>
</evidence>
<reference evidence="6 7" key="1">
    <citation type="submission" date="2017-08" db="EMBL/GenBank/DDBJ databases">
        <title>Infants hospitalized years apart are colonized by the same room-sourced microbial strains.</title>
        <authorList>
            <person name="Brooks B."/>
            <person name="Olm M.R."/>
            <person name="Firek B.A."/>
            <person name="Baker R."/>
            <person name="Thomas B.C."/>
            <person name="Morowitz M.J."/>
            <person name="Banfield J.F."/>
        </authorList>
    </citation>
    <scope>NUCLEOTIDE SEQUENCE [LARGE SCALE GENOMIC DNA]</scope>
    <source>
        <strain evidence="6">S2_003_000_R2_14</strain>
    </source>
</reference>
<keyword evidence="3" id="KW-0677">Repeat</keyword>
<dbReference type="SFLD" id="SFLDG01016">
    <property type="entry name" value="Prenyltransferase_Like_2"/>
    <property type="match status" value="1"/>
</dbReference>
<dbReference type="EMBL" id="QFQP01000029">
    <property type="protein sequence ID" value="PZR07745.1"/>
    <property type="molecule type" value="Genomic_DNA"/>
</dbReference>
<dbReference type="PANTHER" id="PTHR11764">
    <property type="entry name" value="TERPENE CYCLASE/MUTASE FAMILY MEMBER"/>
    <property type="match status" value="1"/>
</dbReference>
<dbReference type="AlphaFoldDB" id="A0A2W5T8D3"/>
<dbReference type="GO" id="GO:0016866">
    <property type="term" value="F:intramolecular transferase activity"/>
    <property type="evidence" value="ECO:0007669"/>
    <property type="project" value="InterPro"/>
</dbReference>
<name>A0A2W5T8D3_9BACT</name>
<dbReference type="Proteomes" id="UP000249061">
    <property type="component" value="Unassembled WGS sequence"/>
</dbReference>
<accession>A0A2W5T8D3</accession>
<evidence type="ECO:0000259" key="4">
    <source>
        <dbReference type="Pfam" id="PF13243"/>
    </source>
</evidence>
<dbReference type="CDD" id="cd02892">
    <property type="entry name" value="SQCY_1"/>
    <property type="match status" value="1"/>
</dbReference>
<protein>
    <submittedName>
        <fullName evidence="6">Squalene--hopene cyclase</fullName>
    </submittedName>
</protein>
<evidence type="ECO:0000256" key="2">
    <source>
        <dbReference type="ARBA" id="ARBA00009755"/>
    </source>
</evidence>
<evidence type="ECO:0000256" key="3">
    <source>
        <dbReference type="ARBA" id="ARBA00022737"/>
    </source>
</evidence>
<comment type="caution">
    <text evidence="6">The sequence shown here is derived from an EMBL/GenBank/DDBJ whole genome shotgun (WGS) entry which is preliminary data.</text>
</comment>
<evidence type="ECO:0000259" key="5">
    <source>
        <dbReference type="Pfam" id="PF13249"/>
    </source>
</evidence>
<evidence type="ECO:0000256" key="1">
    <source>
        <dbReference type="ARBA" id="ARBA00004999"/>
    </source>
</evidence>
<feature type="domain" description="Squalene cyclase N-terminal" evidence="5">
    <location>
        <begin position="9"/>
        <end position="265"/>
    </location>
</feature>
<gene>
    <name evidence="6" type="ORF">DI536_26890</name>
</gene>
<sequence>MLDLDRTLQRGVENLARLQGPRGSWPSDYGGPMFLLPMWVALAYVAKRLPNAQRTARIVTYYTNVQREDGSIGLHAEATSGSMFCSVLGYVALRLLGVPSDDARLTRLLRWIHANGTALGAASWGKFTLCLLGLYDWKGIVPLLPELWILPYDAPMHPGRLWCHARMVYLPMAWLYGAKSVAKDDALLSALRHELYQGDYARIDWSRQRDVVAKADDYRPNTTALNGVNRAQLAIEKMPKLFRQKALDECLKLIRHEDAATNDLDIGPVNAVLNMFVHFFRGEEGRVDFERGWPKFDEAYLWDGHDGLKMQGYNNAELWDTAFAVQAILAAEKAGSLAPAQTNAVLNRANDFIRDNQILDDVPEPERHYRHASKGGWPFSDRKHGWPITDCTSEGFKCAVQLEGRFEVGPPVELLRDSVRLILSWQNDDGGWASYEKQRGGTWLEALNPSQVFGDIMVDTSFVECTSACVQALVKARARFPGEFDLDGPINRGLHFIRSVQRADGSFEGSWAVNFTYGTWFGVSALLAAGVGPRDPAVVRAVNFLLSRQRADGAWSEHGDSCRERRWIDGADGHAAQTSWALMTLVRAGCRDTAAMERAAQWLVSRQADDGSWPREAMVGVFNRTCLINYECYRHYFPIWALAEFKSSQC</sequence>
<dbReference type="Pfam" id="PF13243">
    <property type="entry name" value="SQHop_cyclase_C"/>
    <property type="match status" value="1"/>
</dbReference>
<feature type="domain" description="Squalene cyclase C-terminal" evidence="4">
    <location>
        <begin position="318"/>
        <end position="646"/>
    </location>
</feature>
<dbReference type="InterPro" id="IPR018333">
    <property type="entry name" value="Squalene_cyclase"/>
</dbReference>
<dbReference type="InterPro" id="IPR032697">
    <property type="entry name" value="SQ_cyclase_N"/>
</dbReference>
<dbReference type="GO" id="GO:0005811">
    <property type="term" value="C:lipid droplet"/>
    <property type="evidence" value="ECO:0007669"/>
    <property type="project" value="InterPro"/>
</dbReference>
<dbReference type="Pfam" id="PF13249">
    <property type="entry name" value="SQHop_cyclase_N"/>
    <property type="match status" value="1"/>
</dbReference>
<dbReference type="PANTHER" id="PTHR11764:SF20">
    <property type="entry name" value="LANOSTEROL SYNTHASE"/>
    <property type="match status" value="1"/>
</dbReference>